<accession>A0ACA9S936</accession>
<comment type="caution">
    <text evidence="1">The sequence shown here is derived from an EMBL/GenBank/DDBJ whole genome shotgun (WGS) entry which is preliminary data.</text>
</comment>
<dbReference type="Proteomes" id="UP000789920">
    <property type="component" value="Unassembled WGS sequence"/>
</dbReference>
<keyword evidence="2" id="KW-1185">Reference proteome</keyword>
<reference evidence="1" key="1">
    <citation type="submission" date="2021-06" db="EMBL/GenBank/DDBJ databases">
        <authorList>
            <person name="Kallberg Y."/>
            <person name="Tangrot J."/>
            <person name="Rosling A."/>
        </authorList>
    </citation>
    <scope>NUCLEOTIDE SEQUENCE</scope>
    <source>
        <strain evidence="1">MA461A</strain>
    </source>
</reference>
<name>A0ACA9S936_9GLOM</name>
<feature type="non-terminal residue" evidence="1">
    <location>
        <position position="1"/>
    </location>
</feature>
<organism evidence="1 2">
    <name type="scientific">Racocetra persica</name>
    <dbReference type="NCBI Taxonomy" id="160502"/>
    <lineage>
        <taxon>Eukaryota</taxon>
        <taxon>Fungi</taxon>
        <taxon>Fungi incertae sedis</taxon>
        <taxon>Mucoromycota</taxon>
        <taxon>Glomeromycotina</taxon>
        <taxon>Glomeromycetes</taxon>
        <taxon>Diversisporales</taxon>
        <taxon>Gigasporaceae</taxon>
        <taxon>Racocetra</taxon>
    </lineage>
</organism>
<dbReference type="EMBL" id="CAJVQC010094822">
    <property type="protein sequence ID" value="CAG8828035.1"/>
    <property type="molecule type" value="Genomic_DNA"/>
</dbReference>
<feature type="non-terminal residue" evidence="1">
    <location>
        <position position="55"/>
    </location>
</feature>
<proteinExistence type="predicted"/>
<sequence>LRSPINGCATAYRRRYGLTIACSSNNEDITIKDLNILEQVCGRFDIIKMEANKTM</sequence>
<protein>
    <submittedName>
        <fullName evidence="1">4328_t:CDS:1</fullName>
    </submittedName>
</protein>
<gene>
    <name evidence="1" type="ORF">RPERSI_LOCUS27136</name>
</gene>
<evidence type="ECO:0000313" key="1">
    <source>
        <dbReference type="EMBL" id="CAG8828035.1"/>
    </source>
</evidence>
<evidence type="ECO:0000313" key="2">
    <source>
        <dbReference type="Proteomes" id="UP000789920"/>
    </source>
</evidence>